<evidence type="ECO:0000256" key="1">
    <source>
        <dbReference type="SAM" id="MobiDB-lite"/>
    </source>
</evidence>
<sequence>MAKKRRVWIAMALPLVFMLPNSSCLLFPGNENKSPGDSNTNSTTPIRTGAQSAIKNSSLPPTIQRRASEISYKSSLFFQRRKVKLLDCFWVGLGGRWDYGQGD</sequence>
<feature type="region of interest" description="Disordered" evidence="1">
    <location>
        <begin position="30"/>
        <end position="61"/>
    </location>
</feature>
<keyword evidence="4" id="KW-1185">Reference proteome</keyword>
<evidence type="ECO:0000313" key="3">
    <source>
        <dbReference type="EMBL" id="TYI86728.1"/>
    </source>
</evidence>
<name>A0A5D2VBH2_GOSMU</name>
<keyword evidence="2" id="KW-0732">Signal</keyword>
<evidence type="ECO:0000313" key="4">
    <source>
        <dbReference type="Proteomes" id="UP000323597"/>
    </source>
</evidence>
<feature type="signal peptide" evidence="2">
    <location>
        <begin position="1"/>
        <end position="24"/>
    </location>
</feature>
<dbReference type="Proteomes" id="UP000323597">
    <property type="component" value="Chromosome D04"/>
</dbReference>
<evidence type="ECO:0000256" key="2">
    <source>
        <dbReference type="SAM" id="SignalP"/>
    </source>
</evidence>
<gene>
    <name evidence="3" type="ORF">E1A91_D04G085500v1</name>
</gene>
<dbReference type="AlphaFoldDB" id="A0A5D2VBH2"/>
<dbReference type="EMBL" id="CM017652">
    <property type="protein sequence ID" value="TYI86728.1"/>
    <property type="molecule type" value="Genomic_DNA"/>
</dbReference>
<proteinExistence type="predicted"/>
<accession>A0A5D2VBH2</accession>
<feature type="compositionally biased region" description="Polar residues" evidence="1">
    <location>
        <begin position="31"/>
        <end position="61"/>
    </location>
</feature>
<feature type="chain" id="PRO_5022754533" evidence="2">
    <location>
        <begin position="25"/>
        <end position="103"/>
    </location>
</feature>
<reference evidence="3 4" key="1">
    <citation type="submission" date="2019-07" db="EMBL/GenBank/DDBJ databases">
        <title>WGS assembly of Gossypium mustelinum.</title>
        <authorList>
            <person name="Chen Z.J."/>
            <person name="Sreedasyam A."/>
            <person name="Ando A."/>
            <person name="Song Q."/>
            <person name="De L."/>
            <person name="Hulse-Kemp A."/>
            <person name="Ding M."/>
            <person name="Ye W."/>
            <person name="Kirkbride R."/>
            <person name="Jenkins J."/>
            <person name="Plott C."/>
            <person name="Lovell J."/>
            <person name="Lin Y.-M."/>
            <person name="Vaughn R."/>
            <person name="Liu B."/>
            <person name="Li W."/>
            <person name="Simpson S."/>
            <person name="Scheffler B."/>
            <person name="Saski C."/>
            <person name="Grover C."/>
            <person name="Hu G."/>
            <person name="Conover J."/>
            <person name="Carlson J."/>
            <person name="Shu S."/>
            <person name="Boston L."/>
            <person name="Williams M."/>
            <person name="Peterson D."/>
            <person name="Mcgee K."/>
            <person name="Jones D."/>
            <person name="Wendel J."/>
            <person name="Stelly D."/>
            <person name="Grimwood J."/>
            <person name="Schmutz J."/>
        </authorList>
    </citation>
    <scope>NUCLEOTIDE SEQUENCE [LARGE SCALE GENOMIC DNA]</scope>
    <source>
        <strain evidence="3">1408120.09</strain>
    </source>
</reference>
<protein>
    <submittedName>
        <fullName evidence="3">Uncharacterized protein</fullName>
    </submittedName>
</protein>
<organism evidence="3 4">
    <name type="scientific">Gossypium mustelinum</name>
    <name type="common">Cotton</name>
    <name type="synonym">Gossypium caicoense</name>
    <dbReference type="NCBI Taxonomy" id="34275"/>
    <lineage>
        <taxon>Eukaryota</taxon>
        <taxon>Viridiplantae</taxon>
        <taxon>Streptophyta</taxon>
        <taxon>Embryophyta</taxon>
        <taxon>Tracheophyta</taxon>
        <taxon>Spermatophyta</taxon>
        <taxon>Magnoliopsida</taxon>
        <taxon>eudicotyledons</taxon>
        <taxon>Gunneridae</taxon>
        <taxon>Pentapetalae</taxon>
        <taxon>rosids</taxon>
        <taxon>malvids</taxon>
        <taxon>Malvales</taxon>
        <taxon>Malvaceae</taxon>
        <taxon>Malvoideae</taxon>
        <taxon>Gossypium</taxon>
    </lineage>
</organism>